<dbReference type="EMBL" id="BSTJ01000029">
    <property type="protein sequence ID" value="GLY82050.1"/>
    <property type="molecule type" value="Genomic_DNA"/>
</dbReference>
<accession>A0A9W6RUI1</accession>
<organism evidence="2 3">
    <name type="scientific">Actinoallomurus iriomotensis</name>
    <dbReference type="NCBI Taxonomy" id="478107"/>
    <lineage>
        <taxon>Bacteria</taxon>
        <taxon>Bacillati</taxon>
        <taxon>Actinomycetota</taxon>
        <taxon>Actinomycetes</taxon>
        <taxon>Streptosporangiales</taxon>
        <taxon>Thermomonosporaceae</taxon>
        <taxon>Actinoallomurus</taxon>
    </lineage>
</organism>
<keyword evidence="1" id="KW-0812">Transmembrane</keyword>
<feature type="transmembrane region" description="Helical" evidence="1">
    <location>
        <begin position="59"/>
        <end position="76"/>
    </location>
</feature>
<dbReference type="AlphaFoldDB" id="A0A9W6RUI1"/>
<proteinExistence type="predicted"/>
<feature type="transmembrane region" description="Helical" evidence="1">
    <location>
        <begin position="155"/>
        <end position="181"/>
    </location>
</feature>
<reference evidence="2" key="1">
    <citation type="submission" date="2023-03" db="EMBL/GenBank/DDBJ databases">
        <title>Actinoallomurus iriomotensis NBRC 103681.</title>
        <authorList>
            <person name="Ichikawa N."/>
            <person name="Sato H."/>
            <person name="Tonouchi N."/>
        </authorList>
    </citation>
    <scope>NUCLEOTIDE SEQUENCE</scope>
    <source>
        <strain evidence="2">NBRC 103681</strain>
    </source>
</reference>
<evidence type="ECO:0000256" key="1">
    <source>
        <dbReference type="SAM" id="Phobius"/>
    </source>
</evidence>
<protein>
    <submittedName>
        <fullName evidence="2">Uncharacterized protein</fullName>
    </submittedName>
</protein>
<evidence type="ECO:0000313" key="3">
    <source>
        <dbReference type="Proteomes" id="UP001165135"/>
    </source>
</evidence>
<dbReference type="RefSeq" id="WP_285637388.1">
    <property type="nucleotide sequence ID" value="NZ_BSTJ01000029.1"/>
</dbReference>
<name>A0A9W6RUI1_9ACTN</name>
<feature type="transmembrane region" description="Helical" evidence="1">
    <location>
        <begin position="36"/>
        <end position="53"/>
    </location>
</feature>
<sequence length="190" mass="20843">MQTPAPVDNAKVIDLYTHEYDRLKDEQRARISHRDNLLYVTLAVYGASMASALAGKAPALLAVPLAAIILGWNYLANDTKVSDIGRYIRTELGPSLTSLTGGSYPVFGWENWHQTNDPRRSTRKTLWLVIDSTAYAVIPLGALLAFWVIGSPNALLIPASIIEAIAVLIFAAQIFTSANLVQVIKRHTSR</sequence>
<keyword evidence="1" id="KW-1133">Transmembrane helix</keyword>
<dbReference type="Proteomes" id="UP001165135">
    <property type="component" value="Unassembled WGS sequence"/>
</dbReference>
<feature type="transmembrane region" description="Helical" evidence="1">
    <location>
        <begin position="126"/>
        <end position="149"/>
    </location>
</feature>
<gene>
    <name evidence="2" type="ORF">Airi01_103170</name>
</gene>
<comment type="caution">
    <text evidence="2">The sequence shown here is derived from an EMBL/GenBank/DDBJ whole genome shotgun (WGS) entry which is preliminary data.</text>
</comment>
<evidence type="ECO:0000313" key="2">
    <source>
        <dbReference type="EMBL" id="GLY82050.1"/>
    </source>
</evidence>
<keyword evidence="1" id="KW-0472">Membrane</keyword>